<dbReference type="GO" id="GO:0050660">
    <property type="term" value="F:flavin adenine dinucleotide binding"/>
    <property type="evidence" value="ECO:0007669"/>
    <property type="project" value="InterPro"/>
</dbReference>
<feature type="signal peptide" evidence="5">
    <location>
        <begin position="1"/>
        <end position="20"/>
    </location>
</feature>
<dbReference type="InterPro" id="IPR000172">
    <property type="entry name" value="GMC_OxRdtase_N"/>
</dbReference>
<dbReference type="PANTHER" id="PTHR11552">
    <property type="entry name" value="GLUCOSE-METHANOL-CHOLINE GMC OXIDOREDUCTASE"/>
    <property type="match status" value="1"/>
</dbReference>
<comment type="similarity">
    <text evidence="1">Belongs to the GMC oxidoreductase family.</text>
</comment>
<feature type="chain" id="PRO_5034833491" description="GMC oxidoreductase" evidence="5">
    <location>
        <begin position="21"/>
        <end position="637"/>
    </location>
</feature>
<keyword evidence="2" id="KW-0325">Glycoprotein</keyword>
<dbReference type="GO" id="GO:0016614">
    <property type="term" value="F:oxidoreductase activity, acting on CH-OH group of donors"/>
    <property type="evidence" value="ECO:0007669"/>
    <property type="project" value="InterPro"/>
</dbReference>
<organism evidence="8 9">
    <name type="scientific">Letharia lupina</name>
    <dbReference type="NCBI Taxonomy" id="560253"/>
    <lineage>
        <taxon>Eukaryota</taxon>
        <taxon>Fungi</taxon>
        <taxon>Dikarya</taxon>
        <taxon>Ascomycota</taxon>
        <taxon>Pezizomycotina</taxon>
        <taxon>Lecanoromycetes</taxon>
        <taxon>OSLEUM clade</taxon>
        <taxon>Lecanoromycetidae</taxon>
        <taxon>Lecanorales</taxon>
        <taxon>Lecanorineae</taxon>
        <taxon>Parmeliaceae</taxon>
        <taxon>Letharia</taxon>
    </lineage>
</organism>
<reference evidence="8 9" key="1">
    <citation type="journal article" date="2020" name="Genomics">
        <title>Complete, high-quality genomes from long-read metagenomic sequencing of two wolf lichen thalli reveals enigmatic genome architecture.</title>
        <authorList>
            <person name="McKenzie S.K."/>
            <person name="Walston R.F."/>
            <person name="Allen J.L."/>
        </authorList>
    </citation>
    <scope>NUCLEOTIDE SEQUENCE [LARGE SCALE GENOMIC DNA]</scope>
    <source>
        <strain evidence="8">WasteWater1</strain>
    </source>
</reference>
<sequence>MVLSASPVSLSLVLFLYTQAARTLEYDQSRTRLRSTAFGIPGQDAVYDYVGKKIYRPCFKIIKLTYRLKVVGGGTAGITIASRLAENSSLSVAIIEAGGFYEVDNGNYSVLPGLYFASPFYAATETFPEQPLVDWGLLSTSQAGALDRKIHYVQGKTLSGSSALNAMAYHRGTLGSYQRWADTVGDDSYTFHNLLPYFQKSCNFSPPDDGKRKTGNATVKFDPQAFSVDGGPLHVSYSNWVDPALTWFQQAFAAVGLPIIAEGFNSGSLTGKSSWIPSTIDSLTGERSSSQTSFLRQTIDMANLFVYTQAQATGLLFNSTIASGVNVTTRSLSYVVSARKEIILSAGASLSPLPPEISYQLFLGIGPRATLESCSIPVLVDLAGVGQNLQDQPIFGVSKPINLPIQQNLLQEPEALTQFLQEAAGPFSSLNGLIAFEKVPQLLRSNFSRAALNALKKFPADWPEVEYLASTATGPAASGLGLIEAALSAPLSRGNVTITSSDISVPPVINMGWYTDDTNADAQVAVAALKRIRQAFATVPNITAGPELAPGPTVQTDQEILTYIRNTSIPLYHAGATCAMGKTSDTRAVVDAHARVIGVQNLRVVDMSAVPFIPPGHPQATLYMLAEKIADDIRNGL</sequence>
<accession>A0A8H6FH06</accession>
<gene>
    <name evidence="8" type="ORF">HO133_007977</name>
</gene>
<dbReference type="InterPro" id="IPR012132">
    <property type="entry name" value="GMC_OxRdtase"/>
</dbReference>
<feature type="active site" description="Proton donor" evidence="3">
    <location>
        <position position="573"/>
    </location>
</feature>
<dbReference type="PIRSF" id="PIRSF000137">
    <property type="entry name" value="Alcohol_oxidase"/>
    <property type="match status" value="1"/>
</dbReference>
<comment type="cofactor">
    <cofactor evidence="4">
        <name>FAD</name>
        <dbReference type="ChEBI" id="CHEBI:57692"/>
    </cofactor>
</comment>
<dbReference type="InterPro" id="IPR007867">
    <property type="entry name" value="GMC_OxRtase_C"/>
</dbReference>
<dbReference type="Gene3D" id="3.30.560.10">
    <property type="entry name" value="Glucose Oxidase, domain 3"/>
    <property type="match status" value="1"/>
</dbReference>
<dbReference type="Pfam" id="PF05199">
    <property type="entry name" value="GMC_oxred_C"/>
    <property type="match status" value="1"/>
</dbReference>
<dbReference type="AlphaFoldDB" id="A0A8H6FH06"/>
<proteinExistence type="inferred from homology"/>
<dbReference type="Pfam" id="PF00732">
    <property type="entry name" value="GMC_oxred_N"/>
    <property type="match status" value="1"/>
</dbReference>
<keyword evidence="5" id="KW-0732">Signal</keyword>
<evidence type="ECO:0000256" key="3">
    <source>
        <dbReference type="PIRSR" id="PIRSR000137-1"/>
    </source>
</evidence>
<evidence type="ECO:0000259" key="7">
    <source>
        <dbReference type="Pfam" id="PF05199"/>
    </source>
</evidence>
<evidence type="ECO:0008006" key="10">
    <source>
        <dbReference type="Google" id="ProtNLM"/>
    </source>
</evidence>
<evidence type="ECO:0000313" key="8">
    <source>
        <dbReference type="EMBL" id="KAF6228247.1"/>
    </source>
</evidence>
<dbReference type="SUPFAM" id="SSF51905">
    <property type="entry name" value="FAD/NAD(P)-binding domain"/>
    <property type="match status" value="1"/>
</dbReference>
<evidence type="ECO:0000256" key="2">
    <source>
        <dbReference type="ARBA" id="ARBA00023180"/>
    </source>
</evidence>
<keyword evidence="9" id="KW-1185">Reference proteome</keyword>
<comment type="caution">
    <text evidence="8">The sequence shown here is derived from an EMBL/GenBank/DDBJ whole genome shotgun (WGS) entry which is preliminary data.</text>
</comment>
<dbReference type="RefSeq" id="XP_037156181.1">
    <property type="nucleotide sequence ID" value="XM_037298845.1"/>
</dbReference>
<dbReference type="GeneID" id="59336374"/>
<evidence type="ECO:0000256" key="1">
    <source>
        <dbReference type="ARBA" id="ARBA00010790"/>
    </source>
</evidence>
<dbReference type="InterPro" id="IPR036188">
    <property type="entry name" value="FAD/NAD-bd_sf"/>
</dbReference>
<dbReference type="Proteomes" id="UP000593566">
    <property type="component" value="Unassembled WGS sequence"/>
</dbReference>
<protein>
    <recommendedName>
        <fullName evidence="10">GMC oxidoreductase</fullName>
    </recommendedName>
</protein>
<feature type="domain" description="Glucose-methanol-choline oxidoreductase N-terminal" evidence="6">
    <location>
        <begin position="140"/>
        <end position="393"/>
    </location>
</feature>
<feature type="binding site" evidence="4">
    <location>
        <begin position="618"/>
        <end position="619"/>
    </location>
    <ligand>
        <name>FAD</name>
        <dbReference type="ChEBI" id="CHEBI:57692"/>
    </ligand>
</feature>
<evidence type="ECO:0000313" key="9">
    <source>
        <dbReference type="Proteomes" id="UP000593566"/>
    </source>
</evidence>
<evidence type="ECO:0000259" key="6">
    <source>
        <dbReference type="Pfam" id="PF00732"/>
    </source>
</evidence>
<dbReference type="EMBL" id="JACCJB010000004">
    <property type="protein sequence ID" value="KAF6228247.1"/>
    <property type="molecule type" value="Genomic_DNA"/>
</dbReference>
<evidence type="ECO:0000256" key="4">
    <source>
        <dbReference type="PIRSR" id="PIRSR000137-2"/>
    </source>
</evidence>
<name>A0A8H6FH06_9LECA</name>
<dbReference type="GO" id="GO:0044550">
    <property type="term" value="P:secondary metabolite biosynthetic process"/>
    <property type="evidence" value="ECO:0007669"/>
    <property type="project" value="TreeGrafter"/>
</dbReference>
<keyword evidence="4" id="KW-0274">FAD</keyword>
<dbReference type="Gene3D" id="3.50.50.60">
    <property type="entry name" value="FAD/NAD(P)-binding domain"/>
    <property type="match status" value="1"/>
</dbReference>
<feature type="domain" description="Glucose-methanol-choline oxidoreductase C-terminal" evidence="7">
    <location>
        <begin position="490"/>
        <end position="626"/>
    </location>
</feature>
<keyword evidence="4" id="KW-0285">Flavoprotein</keyword>
<feature type="active site" description="Proton acceptor" evidence="3">
    <location>
        <position position="617"/>
    </location>
</feature>
<dbReference type="SUPFAM" id="SSF54373">
    <property type="entry name" value="FAD-linked reductases, C-terminal domain"/>
    <property type="match status" value="1"/>
</dbReference>
<dbReference type="PANTHER" id="PTHR11552:SF138">
    <property type="entry name" value="DEHYDROGENASE PKFF-RELATED"/>
    <property type="match status" value="1"/>
</dbReference>
<evidence type="ECO:0000256" key="5">
    <source>
        <dbReference type="SAM" id="SignalP"/>
    </source>
</evidence>